<dbReference type="NCBIfam" id="TIGR00029">
    <property type="entry name" value="S20"/>
    <property type="match status" value="1"/>
</dbReference>
<evidence type="ECO:0000313" key="7">
    <source>
        <dbReference type="Proteomes" id="UP001165080"/>
    </source>
</evidence>
<keyword evidence="2" id="KW-0699">rRNA-binding</keyword>
<evidence type="ECO:0000256" key="5">
    <source>
        <dbReference type="ARBA" id="ARBA00023274"/>
    </source>
</evidence>
<comment type="similarity">
    <text evidence="1">Belongs to the bacterial ribosomal protein bS20 family.</text>
</comment>
<accession>A0A9W6BE80</accession>
<dbReference type="GO" id="GO:0015935">
    <property type="term" value="C:small ribosomal subunit"/>
    <property type="evidence" value="ECO:0007669"/>
    <property type="project" value="TreeGrafter"/>
</dbReference>
<protein>
    <recommendedName>
        <fullName evidence="8">30S ribosomal protein S20, chloroplastic</fullName>
    </recommendedName>
</protein>
<sequence length="190" mass="20970">MASLMRSQALLRACPQRCAFTPVRPTFAPVSRPVAERGALVVMAAEGKKDQKKKMPSPVKRALLAEERRLYNKGRKSACATRIKKVIKLAESLMATSEPKTEEQVKALEKLVAEAYTEIDKAVVKGILHENTAARKKARCARYKKAVLMFAGLYQPAADNSDFARFEKLQAKVAEVRAKEATQKPKAVAA</sequence>
<keyword evidence="5" id="KW-0687">Ribonucleoprotein</keyword>
<dbReference type="SUPFAM" id="SSF46992">
    <property type="entry name" value="Ribosomal protein S20"/>
    <property type="match status" value="1"/>
</dbReference>
<organism evidence="6 7">
    <name type="scientific">Pleodorina starrii</name>
    <dbReference type="NCBI Taxonomy" id="330485"/>
    <lineage>
        <taxon>Eukaryota</taxon>
        <taxon>Viridiplantae</taxon>
        <taxon>Chlorophyta</taxon>
        <taxon>core chlorophytes</taxon>
        <taxon>Chlorophyceae</taxon>
        <taxon>CS clade</taxon>
        <taxon>Chlamydomonadales</taxon>
        <taxon>Volvocaceae</taxon>
        <taxon>Pleodorina</taxon>
    </lineage>
</organism>
<dbReference type="InterPro" id="IPR036510">
    <property type="entry name" value="Ribosomal_bS20_sf"/>
</dbReference>
<keyword evidence="3" id="KW-0694">RNA-binding</keyword>
<dbReference type="GO" id="GO:0070181">
    <property type="term" value="F:small ribosomal subunit rRNA binding"/>
    <property type="evidence" value="ECO:0007669"/>
    <property type="project" value="TreeGrafter"/>
</dbReference>
<comment type="caution">
    <text evidence="6">The sequence shown here is derived from an EMBL/GenBank/DDBJ whole genome shotgun (WGS) entry which is preliminary data.</text>
</comment>
<evidence type="ECO:0000256" key="1">
    <source>
        <dbReference type="ARBA" id="ARBA00007634"/>
    </source>
</evidence>
<dbReference type="EMBL" id="BRXU01000003">
    <property type="protein sequence ID" value="GLC50155.1"/>
    <property type="molecule type" value="Genomic_DNA"/>
</dbReference>
<evidence type="ECO:0000256" key="4">
    <source>
        <dbReference type="ARBA" id="ARBA00022980"/>
    </source>
</evidence>
<dbReference type="OrthoDB" id="4825at2759"/>
<dbReference type="InterPro" id="IPR002583">
    <property type="entry name" value="Ribosomal_bS20"/>
</dbReference>
<keyword evidence="7" id="KW-1185">Reference proteome</keyword>
<dbReference type="GO" id="GO:0003735">
    <property type="term" value="F:structural constituent of ribosome"/>
    <property type="evidence" value="ECO:0007669"/>
    <property type="project" value="InterPro"/>
</dbReference>
<dbReference type="Gene3D" id="1.20.58.110">
    <property type="entry name" value="Ribosomal protein S20"/>
    <property type="match status" value="1"/>
</dbReference>
<evidence type="ECO:0000256" key="3">
    <source>
        <dbReference type="ARBA" id="ARBA00022884"/>
    </source>
</evidence>
<dbReference type="PANTHER" id="PTHR33398">
    <property type="entry name" value="30S RIBOSOMAL PROTEIN S20"/>
    <property type="match status" value="1"/>
</dbReference>
<dbReference type="Proteomes" id="UP001165080">
    <property type="component" value="Unassembled WGS sequence"/>
</dbReference>
<name>A0A9W6BE80_9CHLO</name>
<reference evidence="6 7" key="1">
    <citation type="journal article" date="2023" name="Commun. Biol.">
        <title>Reorganization of the ancestral sex-determining regions during the evolution of trioecy in Pleodorina starrii.</title>
        <authorList>
            <person name="Takahashi K."/>
            <person name="Suzuki S."/>
            <person name="Kawai-Toyooka H."/>
            <person name="Yamamoto K."/>
            <person name="Hamaji T."/>
            <person name="Ootsuki R."/>
            <person name="Yamaguchi H."/>
            <person name="Kawachi M."/>
            <person name="Higashiyama T."/>
            <person name="Nozaki H."/>
        </authorList>
    </citation>
    <scope>NUCLEOTIDE SEQUENCE [LARGE SCALE GENOMIC DNA]</scope>
    <source>
        <strain evidence="6 7">NIES-4479</strain>
    </source>
</reference>
<evidence type="ECO:0000256" key="2">
    <source>
        <dbReference type="ARBA" id="ARBA00022730"/>
    </source>
</evidence>
<keyword evidence="4" id="KW-0689">Ribosomal protein</keyword>
<proteinExistence type="inferred from homology"/>
<gene>
    <name evidence="6" type="primary">PLEST000344</name>
    <name evidence="6" type="ORF">PLESTB_000348600</name>
</gene>
<dbReference type="GO" id="GO:0006412">
    <property type="term" value="P:translation"/>
    <property type="evidence" value="ECO:0007669"/>
    <property type="project" value="InterPro"/>
</dbReference>
<dbReference type="PANTHER" id="PTHR33398:SF1">
    <property type="entry name" value="SMALL RIBOSOMAL SUBUNIT PROTEIN BS20C"/>
    <property type="match status" value="1"/>
</dbReference>
<dbReference type="AlphaFoldDB" id="A0A9W6BE80"/>
<dbReference type="HAMAP" id="MF_00500">
    <property type="entry name" value="Ribosomal_bS20"/>
    <property type="match status" value="1"/>
</dbReference>
<evidence type="ECO:0000313" key="6">
    <source>
        <dbReference type="EMBL" id="GLC50155.1"/>
    </source>
</evidence>
<evidence type="ECO:0008006" key="8">
    <source>
        <dbReference type="Google" id="ProtNLM"/>
    </source>
</evidence>
<dbReference type="Pfam" id="PF01649">
    <property type="entry name" value="Ribosomal_S20p"/>
    <property type="match status" value="1"/>
</dbReference>